<reference evidence="2" key="2">
    <citation type="submission" date="2013-12" db="EMBL/GenBank/DDBJ databases">
        <authorList>
            <person name="Yu Y."/>
            <person name="Lee S."/>
            <person name="de Baynast K."/>
            <person name="Wissotski M."/>
            <person name="Liu L."/>
            <person name="Talag J."/>
            <person name="Goicoechea J."/>
            <person name="Angelova A."/>
            <person name="Jetty R."/>
            <person name="Kudrna D."/>
            <person name="Golser W."/>
            <person name="Rivera L."/>
            <person name="Zhang J."/>
            <person name="Wing R."/>
        </authorList>
    </citation>
    <scope>NUCLEOTIDE SEQUENCE</scope>
</reference>
<dbReference type="EnsemblPlants" id="LPERR11G04540.1">
    <property type="protein sequence ID" value="LPERR11G04540.1"/>
    <property type="gene ID" value="LPERR11G04540"/>
</dbReference>
<proteinExistence type="predicted"/>
<dbReference type="AlphaFoldDB" id="A0A0D9XPT4"/>
<reference evidence="1" key="3">
    <citation type="submission" date="2015-04" db="UniProtKB">
        <authorList>
            <consortium name="EnsemblPlants"/>
        </authorList>
    </citation>
    <scope>IDENTIFICATION</scope>
</reference>
<dbReference type="Gramene" id="LPERR11G04540.1">
    <property type="protein sequence ID" value="LPERR11G04540.1"/>
    <property type="gene ID" value="LPERR11G04540"/>
</dbReference>
<name>A0A0D9XPT4_9ORYZ</name>
<dbReference type="Proteomes" id="UP000032180">
    <property type="component" value="Chromosome 11"/>
</dbReference>
<sequence>MSSLEEPLGLGDLPKLSINRLERFSPSACRASADDCSPSNYKHRKFAMVPTIRQSFTAVLIHGMCEANILIHPAMGWIWSSELFHGRLPQNRMNELICSIMSAAIQHIIIFTFIAK</sequence>
<reference evidence="1 2" key="1">
    <citation type="submission" date="2012-08" db="EMBL/GenBank/DDBJ databases">
        <title>Oryza genome evolution.</title>
        <authorList>
            <person name="Wing R.A."/>
        </authorList>
    </citation>
    <scope>NUCLEOTIDE SEQUENCE</scope>
</reference>
<protein>
    <submittedName>
        <fullName evidence="1">Uncharacterized protein</fullName>
    </submittedName>
</protein>
<accession>A0A0D9XPT4</accession>
<organism evidence="1 2">
    <name type="scientific">Leersia perrieri</name>
    <dbReference type="NCBI Taxonomy" id="77586"/>
    <lineage>
        <taxon>Eukaryota</taxon>
        <taxon>Viridiplantae</taxon>
        <taxon>Streptophyta</taxon>
        <taxon>Embryophyta</taxon>
        <taxon>Tracheophyta</taxon>
        <taxon>Spermatophyta</taxon>
        <taxon>Magnoliopsida</taxon>
        <taxon>Liliopsida</taxon>
        <taxon>Poales</taxon>
        <taxon>Poaceae</taxon>
        <taxon>BOP clade</taxon>
        <taxon>Oryzoideae</taxon>
        <taxon>Oryzeae</taxon>
        <taxon>Oryzinae</taxon>
        <taxon>Leersia</taxon>
    </lineage>
</organism>
<evidence type="ECO:0000313" key="1">
    <source>
        <dbReference type="EnsemblPlants" id="LPERR11G04540.1"/>
    </source>
</evidence>
<dbReference type="STRING" id="77586.A0A0D9XPT4"/>
<keyword evidence="2" id="KW-1185">Reference proteome</keyword>
<dbReference type="HOGENOM" id="CLU_2100393_0_0_1"/>
<evidence type="ECO:0000313" key="2">
    <source>
        <dbReference type="Proteomes" id="UP000032180"/>
    </source>
</evidence>